<dbReference type="EMBL" id="JBFXLU010000020">
    <property type="protein sequence ID" value="KAL2853342.1"/>
    <property type="molecule type" value="Genomic_DNA"/>
</dbReference>
<reference evidence="1 2" key="1">
    <citation type="submission" date="2024-07" db="EMBL/GenBank/DDBJ databases">
        <title>Section-level genome sequencing and comparative genomics of Aspergillus sections Usti and Cavernicolus.</title>
        <authorList>
            <consortium name="Lawrence Berkeley National Laboratory"/>
            <person name="Nybo J.L."/>
            <person name="Vesth T.C."/>
            <person name="Theobald S."/>
            <person name="Frisvad J.C."/>
            <person name="Larsen T.O."/>
            <person name="Kjaerboelling I."/>
            <person name="Rothschild-Mancinelli K."/>
            <person name="Lyhne E.K."/>
            <person name="Kogle M.E."/>
            <person name="Barry K."/>
            <person name="Clum A."/>
            <person name="Na H."/>
            <person name="Ledsgaard L."/>
            <person name="Lin J."/>
            <person name="Lipzen A."/>
            <person name="Kuo A."/>
            <person name="Riley R."/>
            <person name="Mondo S."/>
            <person name="Labutti K."/>
            <person name="Haridas S."/>
            <person name="Pangalinan J."/>
            <person name="Salamov A.A."/>
            <person name="Simmons B.A."/>
            <person name="Magnuson J.K."/>
            <person name="Chen J."/>
            <person name="Drula E."/>
            <person name="Henrissat B."/>
            <person name="Wiebenga A."/>
            <person name="Lubbers R.J."/>
            <person name="Gomes A.C."/>
            <person name="Makela M.R."/>
            <person name="Stajich J."/>
            <person name="Grigoriev I.V."/>
            <person name="Mortensen U.H."/>
            <person name="De Vries R.P."/>
            <person name="Baker S.E."/>
            <person name="Andersen M.R."/>
        </authorList>
    </citation>
    <scope>NUCLEOTIDE SEQUENCE [LARGE SCALE GENOMIC DNA]</scope>
    <source>
        <strain evidence="1 2">CBS 123904</strain>
    </source>
</reference>
<organism evidence="1 2">
    <name type="scientific">Aspergillus pseudoustus</name>
    <dbReference type="NCBI Taxonomy" id="1810923"/>
    <lineage>
        <taxon>Eukaryota</taxon>
        <taxon>Fungi</taxon>
        <taxon>Dikarya</taxon>
        <taxon>Ascomycota</taxon>
        <taxon>Pezizomycotina</taxon>
        <taxon>Eurotiomycetes</taxon>
        <taxon>Eurotiomycetidae</taxon>
        <taxon>Eurotiales</taxon>
        <taxon>Aspergillaceae</taxon>
        <taxon>Aspergillus</taxon>
        <taxon>Aspergillus subgen. Nidulantes</taxon>
    </lineage>
</organism>
<dbReference type="Proteomes" id="UP001610446">
    <property type="component" value="Unassembled WGS sequence"/>
</dbReference>
<comment type="caution">
    <text evidence="1">The sequence shown here is derived from an EMBL/GenBank/DDBJ whole genome shotgun (WGS) entry which is preliminary data.</text>
</comment>
<sequence length="133" mass="15728">MKPSTQPIQRCTSYARMDFRPRTRLSLTRYAAGMILRFFFVSGRTMSAIVEICWGEDAWRKVKEAIPTARLIRFPLWGEHKDIRLYLELDNSGKSLKRFVFWVHHPQMVLQRQALSQCCLRQDRKGKNLGYGY</sequence>
<accession>A0ABR4KM35</accession>
<gene>
    <name evidence="1" type="ORF">BJY01DRAFT_206864</name>
</gene>
<evidence type="ECO:0000313" key="1">
    <source>
        <dbReference type="EMBL" id="KAL2853342.1"/>
    </source>
</evidence>
<evidence type="ECO:0000313" key="2">
    <source>
        <dbReference type="Proteomes" id="UP001610446"/>
    </source>
</evidence>
<proteinExistence type="predicted"/>
<protein>
    <submittedName>
        <fullName evidence="1">Uncharacterized protein</fullName>
    </submittedName>
</protein>
<name>A0ABR4KM35_9EURO</name>
<keyword evidence="2" id="KW-1185">Reference proteome</keyword>